<dbReference type="Proteomes" id="UP000238296">
    <property type="component" value="Unassembled WGS sequence"/>
</dbReference>
<accession>A0A2S8BGE9</accession>
<organism evidence="1 2">
    <name type="scientific">Mycobacterium talmoniae</name>
    <dbReference type="NCBI Taxonomy" id="1858794"/>
    <lineage>
        <taxon>Bacteria</taxon>
        <taxon>Bacillati</taxon>
        <taxon>Actinomycetota</taxon>
        <taxon>Actinomycetes</taxon>
        <taxon>Mycobacteriales</taxon>
        <taxon>Mycobacteriaceae</taxon>
        <taxon>Mycobacterium</taxon>
    </lineage>
</organism>
<gene>
    <name evidence="1" type="ORF">C1Y40_04084</name>
</gene>
<comment type="caution">
    <text evidence="1">The sequence shown here is derived from an EMBL/GenBank/DDBJ whole genome shotgun (WGS) entry which is preliminary data.</text>
</comment>
<dbReference type="AlphaFoldDB" id="A0A2S8BGE9"/>
<dbReference type="EMBL" id="PPEA01000595">
    <property type="protein sequence ID" value="PQM45750.1"/>
    <property type="molecule type" value="Genomic_DNA"/>
</dbReference>
<proteinExistence type="predicted"/>
<name>A0A2S8BGE9_9MYCO</name>
<evidence type="ECO:0000313" key="2">
    <source>
        <dbReference type="Proteomes" id="UP000238296"/>
    </source>
</evidence>
<reference evidence="1 2" key="1">
    <citation type="journal article" date="2017" name="Int. J. Syst. Evol. Microbiol.">
        <title>Mycobacterium talmoniae sp. nov., a slowly growing mycobacterium isolated from human respiratory samples.</title>
        <authorList>
            <person name="Davidson R.M."/>
            <person name="DeGroote M.A."/>
            <person name="Marola J.L."/>
            <person name="Buss S."/>
            <person name="Jones V."/>
            <person name="McNeil M.R."/>
            <person name="Freifeld A.G."/>
            <person name="Elaine Epperson L."/>
            <person name="Hasan N.A."/>
            <person name="Jackson M."/>
            <person name="Iwen P.C."/>
            <person name="Salfinger M."/>
            <person name="Strong M."/>
        </authorList>
    </citation>
    <scope>NUCLEOTIDE SEQUENCE [LARGE SCALE GENOMIC DNA]</scope>
    <source>
        <strain evidence="1 2">ATCC BAA-2683</strain>
    </source>
</reference>
<sequence length="57" mass="6086">MPSTKQLPRPRNAKIVATLMPANQNSNSPKDATENRLVAVMVAIRSSDSAHSGALNQ</sequence>
<evidence type="ECO:0000313" key="1">
    <source>
        <dbReference type="EMBL" id="PQM45750.1"/>
    </source>
</evidence>
<protein>
    <submittedName>
        <fullName evidence="1">Uncharacterized protein</fullName>
    </submittedName>
</protein>